<name>A0A5B7GBF4_PORTR</name>
<accession>A0A5B7GBF4</accession>
<sequence length="210" mass="23189">MPYILETPESKTGSTVFKLNHCHKSMGTTYIEESPNVSCHELRKTTPHRLHPSLPSVHRNSFFFGTSGAHSRNWERARIQLLSDHIKGHVDRHLLNTGSQQSVDFLFSDILSDNPFHSSSQVKTAQQTSKQLMTMSKNIGDLNLNISFGNDSETKDDNGITTKVTGGVELQNKKRPAASLDPELTGIEKGVDEDISPSQGVNEDSSSSQV</sequence>
<dbReference type="AlphaFoldDB" id="A0A5B7GBF4"/>
<dbReference type="Proteomes" id="UP000324222">
    <property type="component" value="Unassembled WGS sequence"/>
</dbReference>
<evidence type="ECO:0000256" key="1">
    <source>
        <dbReference type="SAM" id="MobiDB-lite"/>
    </source>
</evidence>
<evidence type="ECO:0000313" key="2">
    <source>
        <dbReference type="EMBL" id="MPC53874.1"/>
    </source>
</evidence>
<dbReference type="OrthoDB" id="6341942at2759"/>
<feature type="region of interest" description="Disordered" evidence="1">
    <location>
        <begin position="150"/>
        <end position="210"/>
    </location>
</feature>
<dbReference type="EMBL" id="VSRR010011948">
    <property type="protein sequence ID" value="MPC53874.1"/>
    <property type="molecule type" value="Genomic_DNA"/>
</dbReference>
<gene>
    <name evidence="2" type="ORF">E2C01_047777</name>
</gene>
<protein>
    <submittedName>
        <fullName evidence="2">Uncharacterized protein</fullName>
    </submittedName>
</protein>
<feature type="compositionally biased region" description="Polar residues" evidence="1">
    <location>
        <begin position="196"/>
        <end position="210"/>
    </location>
</feature>
<evidence type="ECO:0000313" key="3">
    <source>
        <dbReference type="Proteomes" id="UP000324222"/>
    </source>
</evidence>
<proteinExistence type="predicted"/>
<reference evidence="2 3" key="1">
    <citation type="submission" date="2019-05" db="EMBL/GenBank/DDBJ databases">
        <title>Another draft genome of Portunus trituberculatus and its Hox gene families provides insights of decapod evolution.</title>
        <authorList>
            <person name="Jeong J.-H."/>
            <person name="Song I."/>
            <person name="Kim S."/>
            <person name="Choi T."/>
            <person name="Kim D."/>
            <person name="Ryu S."/>
            <person name="Kim W."/>
        </authorList>
    </citation>
    <scope>NUCLEOTIDE SEQUENCE [LARGE SCALE GENOMIC DNA]</scope>
    <source>
        <tissue evidence="2">Muscle</tissue>
    </source>
</reference>
<organism evidence="2 3">
    <name type="scientific">Portunus trituberculatus</name>
    <name type="common">Swimming crab</name>
    <name type="synonym">Neptunus trituberculatus</name>
    <dbReference type="NCBI Taxonomy" id="210409"/>
    <lineage>
        <taxon>Eukaryota</taxon>
        <taxon>Metazoa</taxon>
        <taxon>Ecdysozoa</taxon>
        <taxon>Arthropoda</taxon>
        <taxon>Crustacea</taxon>
        <taxon>Multicrustacea</taxon>
        <taxon>Malacostraca</taxon>
        <taxon>Eumalacostraca</taxon>
        <taxon>Eucarida</taxon>
        <taxon>Decapoda</taxon>
        <taxon>Pleocyemata</taxon>
        <taxon>Brachyura</taxon>
        <taxon>Eubrachyura</taxon>
        <taxon>Portunoidea</taxon>
        <taxon>Portunidae</taxon>
        <taxon>Portuninae</taxon>
        <taxon>Portunus</taxon>
    </lineage>
</organism>
<comment type="caution">
    <text evidence="2">The sequence shown here is derived from an EMBL/GenBank/DDBJ whole genome shotgun (WGS) entry which is preliminary data.</text>
</comment>
<keyword evidence="3" id="KW-1185">Reference proteome</keyword>